<dbReference type="Proteomes" id="UP000203676">
    <property type="component" value="Segment"/>
</dbReference>
<dbReference type="OrthoDB" id="20745at10239"/>
<sequence>MKPPTLEEYQAAGEEFFPKYFYVARELGEGAKAEEILKVMESLAGVAMKKRSEDKVGPWGFVKDDDTSN</sequence>
<gene>
    <name evidence="1" type="ORF">CPRG_00048</name>
</gene>
<dbReference type="GeneID" id="15312232"/>
<dbReference type="EMBL" id="HQ634189">
    <property type="protein sequence ID" value="AGH56132.1"/>
    <property type="molecule type" value="Genomic_DNA"/>
</dbReference>
<proteinExistence type="predicted"/>
<dbReference type="RefSeq" id="YP_007877812.1">
    <property type="nucleotide sequence ID" value="NC_021072.1"/>
</dbReference>
<dbReference type="KEGG" id="vg:15312232"/>
<protein>
    <submittedName>
        <fullName evidence="1">Uncharacterized protein</fullName>
    </submittedName>
</protein>
<accession>M4SIH8</accession>
<name>M4SIH8_9CAUD</name>
<evidence type="ECO:0000313" key="2">
    <source>
        <dbReference type="Proteomes" id="UP000203676"/>
    </source>
</evidence>
<keyword evidence="2" id="KW-1185">Reference proteome</keyword>
<reference evidence="1 2" key="1">
    <citation type="submission" date="2010-11" db="EMBL/GenBank/DDBJ databases">
        <title>The Genome Sequence of Cyanophage Syn30.</title>
        <authorList>
            <consortium name="The Broad Institute Genome Sequencing Platform"/>
            <person name="Henn M.R."/>
            <person name="Sullivan M.S."/>
            <person name="Osburne M.S."/>
            <person name="Levin J."/>
            <person name="Malboeuf C."/>
            <person name="Casali M."/>
            <person name="Russ C."/>
            <person name="Lennon N."/>
            <person name="Chapman S.B."/>
            <person name="Erlich R."/>
            <person name="Young S.K."/>
            <person name="Yandava C."/>
            <person name="Zeng Q."/>
            <person name="Alvarado L."/>
            <person name="Anderson S."/>
            <person name="Berlin A."/>
            <person name="Chen Z."/>
            <person name="Freedman E."/>
            <person name="Gellesch M."/>
            <person name="Goldberg J."/>
            <person name="Green L."/>
            <person name="Griggs A."/>
            <person name="Gujja S."/>
            <person name="Heilman E.R."/>
            <person name="Heiman D."/>
            <person name="Hollinger A."/>
            <person name="Howarth C."/>
            <person name="Larson L."/>
            <person name="Mehta T."/>
            <person name="Pearson M."/>
            <person name="Roberts A."/>
            <person name="Ryan E."/>
            <person name="Saif S."/>
            <person name="Shea T."/>
            <person name="Shenoy N."/>
            <person name="Sisk P."/>
            <person name="Stolte C."/>
            <person name="Sykes S."/>
            <person name="White J."/>
            <person name="Yu Q."/>
            <person name="Coleman M.L."/>
            <person name="Huang K.H."/>
            <person name="Weigele P.R."/>
            <person name="DeFrancesco A.S."/>
            <person name="Kern S.E."/>
            <person name="Thompson L.R."/>
            <person name="Fu R."/>
            <person name="Hombeck B."/>
            <person name="Chisholm S.W."/>
            <person name="Haas B."/>
            <person name="Nusbaum C."/>
            <person name="Birren B."/>
        </authorList>
    </citation>
    <scope>NUCLEOTIDE SEQUENCE [LARGE SCALE GENOMIC DNA]</scope>
    <source>
        <strain evidence="1 2">Syn30</strain>
    </source>
</reference>
<evidence type="ECO:0000313" key="1">
    <source>
        <dbReference type="EMBL" id="AGH56132.1"/>
    </source>
</evidence>
<organism evidence="1 2">
    <name type="scientific">Synechococcus phage Syn30</name>
    <dbReference type="NCBI Taxonomy" id="536474"/>
    <lineage>
        <taxon>Viruses</taxon>
        <taxon>Duplodnaviria</taxon>
        <taxon>Heunggongvirae</taxon>
        <taxon>Uroviricota</taxon>
        <taxon>Caudoviricetes</taxon>
        <taxon>Pantevenvirales</taxon>
        <taxon>Kyanoviridae</taxon>
        <taxon>Leucotheavirus</taxon>
        <taxon>Leucotheavirus syn30</taxon>
    </lineage>
</organism>